<dbReference type="AlphaFoldDB" id="A0AAP0BN11"/>
<evidence type="ECO:0000313" key="2">
    <source>
        <dbReference type="EMBL" id="KAK8944231.1"/>
    </source>
</evidence>
<reference evidence="2 3" key="1">
    <citation type="journal article" date="2022" name="Nat. Plants">
        <title>Genomes of leafy and leafless Platanthera orchids illuminate the evolution of mycoheterotrophy.</title>
        <authorList>
            <person name="Li M.H."/>
            <person name="Liu K.W."/>
            <person name="Li Z."/>
            <person name="Lu H.C."/>
            <person name="Ye Q.L."/>
            <person name="Zhang D."/>
            <person name="Wang J.Y."/>
            <person name="Li Y.F."/>
            <person name="Zhong Z.M."/>
            <person name="Liu X."/>
            <person name="Yu X."/>
            <person name="Liu D.K."/>
            <person name="Tu X.D."/>
            <person name="Liu B."/>
            <person name="Hao Y."/>
            <person name="Liao X.Y."/>
            <person name="Jiang Y.T."/>
            <person name="Sun W.H."/>
            <person name="Chen J."/>
            <person name="Chen Y.Q."/>
            <person name="Ai Y."/>
            <person name="Zhai J.W."/>
            <person name="Wu S.S."/>
            <person name="Zhou Z."/>
            <person name="Hsiao Y.Y."/>
            <person name="Wu W.L."/>
            <person name="Chen Y.Y."/>
            <person name="Lin Y.F."/>
            <person name="Hsu J.L."/>
            <person name="Li C.Y."/>
            <person name="Wang Z.W."/>
            <person name="Zhao X."/>
            <person name="Zhong W.Y."/>
            <person name="Ma X.K."/>
            <person name="Ma L."/>
            <person name="Huang J."/>
            <person name="Chen G.Z."/>
            <person name="Huang M.Z."/>
            <person name="Huang L."/>
            <person name="Peng D.H."/>
            <person name="Luo Y.B."/>
            <person name="Zou S.Q."/>
            <person name="Chen S.P."/>
            <person name="Lan S."/>
            <person name="Tsai W.C."/>
            <person name="Van de Peer Y."/>
            <person name="Liu Z.J."/>
        </authorList>
    </citation>
    <scope>NUCLEOTIDE SEQUENCE [LARGE SCALE GENOMIC DNA]</scope>
    <source>
        <strain evidence="2">Lor287</strain>
    </source>
</reference>
<feature type="signal peptide" evidence="1">
    <location>
        <begin position="1"/>
        <end position="36"/>
    </location>
</feature>
<organism evidence="2 3">
    <name type="scientific">Platanthera zijinensis</name>
    <dbReference type="NCBI Taxonomy" id="2320716"/>
    <lineage>
        <taxon>Eukaryota</taxon>
        <taxon>Viridiplantae</taxon>
        <taxon>Streptophyta</taxon>
        <taxon>Embryophyta</taxon>
        <taxon>Tracheophyta</taxon>
        <taxon>Spermatophyta</taxon>
        <taxon>Magnoliopsida</taxon>
        <taxon>Liliopsida</taxon>
        <taxon>Asparagales</taxon>
        <taxon>Orchidaceae</taxon>
        <taxon>Orchidoideae</taxon>
        <taxon>Orchideae</taxon>
        <taxon>Orchidinae</taxon>
        <taxon>Platanthera</taxon>
    </lineage>
</organism>
<name>A0AAP0BN11_9ASPA</name>
<keyword evidence="3" id="KW-1185">Reference proteome</keyword>
<dbReference type="PANTHER" id="PTHR38360:SF1">
    <property type="entry name" value="F12P19.7"/>
    <property type="match status" value="1"/>
</dbReference>
<comment type="caution">
    <text evidence="2">The sequence shown here is derived from an EMBL/GenBank/DDBJ whole genome shotgun (WGS) entry which is preliminary data.</text>
</comment>
<accession>A0AAP0BN11</accession>
<evidence type="ECO:0000256" key="1">
    <source>
        <dbReference type="SAM" id="SignalP"/>
    </source>
</evidence>
<sequence>MLAGQRSLLRASLLLRPHTPPMLLIALLVSAQLAAAAVGSGKTALAVVPRGSTSHVEDAALFRLYYGQSFKVIKNSVDGRSYLLLQNNTTMASRTKYCSGRIKSFIIPLFNYSVDTTFFPVSFFELLGLVDSLKGITSESITSQCVLKSYANGNIQLINKTDPRQLTPFSAHFTSADNEQACNFAAFVPLEERTPLQRAEWIKYLAAFTNLEARANSVYDAIKGNYICLSKAASNLTTHFKPIVAWVEYSQYIWTFSAEDYKLGYVTDAGGENVEGTSSNQRYNVSSSDDMENFYALLCTVDVVIDQTHAPEPAEYTLSTFLENINADEDANFDFLRNKCLWRFDKRVRDSSALDWHDGAISQPQLVLADLIEILFPTGNYDPTYFRNIAKNEAVVSVGPEACSRSTSAPLDPIIIQC</sequence>
<proteinExistence type="predicted"/>
<dbReference type="SUPFAM" id="SSF53807">
    <property type="entry name" value="Helical backbone' metal receptor"/>
    <property type="match status" value="1"/>
</dbReference>
<dbReference type="PANTHER" id="PTHR38360">
    <property type="entry name" value="OS03G0120000 PROTEIN"/>
    <property type="match status" value="1"/>
</dbReference>
<dbReference type="Proteomes" id="UP001418222">
    <property type="component" value="Unassembled WGS sequence"/>
</dbReference>
<protein>
    <submittedName>
        <fullName evidence="2">Uncharacterized protein</fullName>
    </submittedName>
</protein>
<feature type="chain" id="PRO_5042910629" evidence="1">
    <location>
        <begin position="37"/>
        <end position="418"/>
    </location>
</feature>
<dbReference type="EMBL" id="JBBWWQ010000006">
    <property type="protein sequence ID" value="KAK8944231.1"/>
    <property type="molecule type" value="Genomic_DNA"/>
</dbReference>
<evidence type="ECO:0000313" key="3">
    <source>
        <dbReference type="Proteomes" id="UP001418222"/>
    </source>
</evidence>
<gene>
    <name evidence="2" type="ORF">KSP39_PZI008482</name>
</gene>
<keyword evidence="1" id="KW-0732">Signal</keyword>